<dbReference type="Proteomes" id="UP000324222">
    <property type="component" value="Unassembled WGS sequence"/>
</dbReference>
<reference evidence="1 2" key="1">
    <citation type="submission" date="2019-05" db="EMBL/GenBank/DDBJ databases">
        <title>Another draft genome of Portunus trituberculatus and its Hox gene families provides insights of decapod evolution.</title>
        <authorList>
            <person name="Jeong J.-H."/>
            <person name="Song I."/>
            <person name="Kim S."/>
            <person name="Choi T."/>
            <person name="Kim D."/>
            <person name="Ryu S."/>
            <person name="Kim W."/>
        </authorList>
    </citation>
    <scope>NUCLEOTIDE SEQUENCE [LARGE SCALE GENOMIC DNA]</scope>
    <source>
        <tissue evidence="1">Muscle</tissue>
    </source>
</reference>
<accession>A0A5B7FAM6</accession>
<dbReference type="EMBL" id="VSRR010005495">
    <property type="protein sequence ID" value="MPC42597.1"/>
    <property type="molecule type" value="Genomic_DNA"/>
</dbReference>
<protein>
    <submittedName>
        <fullName evidence="1">Uncharacterized protein</fullName>
    </submittedName>
</protein>
<organism evidence="1 2">
    <name type="scientific">Portunus trituberculatus</name>
    <name type="common">Swimming crab</name>
    <name type="synonym">Neptunus trituberculatus</name>
    <dbReference type="NCBI Taxonomy" id="210409"/>
    <lineage>
        <taxon>Eukaryota</taxon>
        <taxon>Metazoa</taxon>
        <taxon>Ecdysozoa</taxon>
        <taxon>Arthropoda</taxon>
        <taxon>Crustacea</taxon>
        <taxon>Multicrustacea</taxon>
        <taxon>Malacostraca</taxon>
        <taxon>Eumalacostraca</taxon>
        <taxon>Eucarida</taxon>
        <taxon>Decapoda</taxon>
        <taxon>Pleocyemata</taxon>
        <taxon>Brachyura</taxon>
        <taxon>Eubrachyura</taxon>
        <taxon>Portunoidea</taxon>
        <taxon>Portunidae</taxon>
        <taxon>Portuninae</taxon>
        <taxon>Portunus</taxon>
    </lineage>
</organism>
<proteinExistence type="predicted"/>
<evidence type="ECO:0000313" key="1">
    <source>
        <dbReference type="EMBL" id="MPC42597.1"/>
    </source>
</evidence>
<keyword evidence="2" id="KW-1185">Reference proteome</keyword>
<name>A0A5B7FAM6_PORTR</name>
<dbReference type="AlphaFoldDB" id="A0A5B7FAM6"/>
<sequence length="117" mass="13221">MNPNKDIHTEIRQFSRHQGIFLSLLDENLRKLCTYSLVATVPVCCKSSAVKVLKCYTATNALRKIPRPNAFKNSAQHVGLYLIKFVVTDTLNFLQRSYILSVHKVIIISDVSNLQAS</sequence>
<gene>
    <name evidence="1" type="ORF">E2C01_036220</name>
</gene>
<comment type="caution">
    <text evidence="1">The sequence shown here is derived from an EMBL/GenBank/DDBJ whole genome shotgun (WGS) entry which is preliminary data.</text>
</comment>
<evidence type="ECO:0000313" key="2">
    <source>
        <dbReference type="Proteomes" id="UP000324222"/>
    </source>
</evidence>